<evidence type="ECO:0000256" key="7">
    <source>
        <dbReference type="SAM" id="MobiDB-lite"/>
    </source>
</evidence>
<dbReference type="PANTHER" id="PTHR30106:SF2">
    <property type="entry name" value="UPF0324 INNER MEMBRANE PROTEIN YEIH"/>
    <property type="match status" value="1"/>
</dbReference>
<dbReference type="PANTHER" id="PTHR30106">
    <property type="entry name" value="INNER MEMBRANE PROTEIN YEIH-RELATED"/>
    <property type="match status" value="1"/>
</dbReference>
<evidence type="ECO:0000256" key="3">
    <source>
        <dbReference type="ARBA" id="ARBA00022475"/>
    </source>
</evidence>
<feature type="compositionally biased region" description="Low complexity" evidence="7">
    <location>
        <begin position="12"/>
        <end position="28"/>
    </location>
</feature>
<feature type="transmembrane region" description="Helical" evidence="8">
    <location>
        <begin position="63"/>
        <end position="82"/>
    </location>
</feature>
<gene>
    <name evidence="9" type="ORF">DEO23_12590</name>
</gene>
<organism evidence="9 10">
    <name type="scientific">Brachybacterium endophyticum</name>
    <dbReference type="NCBI Taxonomy" id="2182385"/>
    <lineage>
        <taxon>Bacteria</taxon>
        <taxon>Bacillati</taxon>
        <taxon>Actinomycetota</taxon>
        <taxon>Actinomycetes</taxon>
        <taxon>Micrococcales</taxon>
        <taxon>Dermabacteraceae</taxon>
        <taxon>Brachybacterium</taxon>
    </lineage>
</organism>
<evidence type="ECO:0000256" key="2">
    <source>
        <dbReference type="ARBA" id="ARBA00007977"/>
    </source>
</evidence>
<dbReference type="Pfam" id="PF03601">
    <property type="entry name" value="Cons_hypoth698"/>
    <property type="match status" value="1"/>
</dbReference>
<evidence type="ECO:0000256" key="5">
    <source>
        <dbReference type="ARBA" id="ARBA00022989"/>
    </source>
</evidence>
<feature type="transmembrane region" description="Helical" evidence="8">
    <location>
        <begin position="119"/>
        <end position="140"/>
    </location>
</feature>
<protein>
    <submittedName>
        <fullName evidence="9">Putative sulfate exporter family transporter</fullName>
    </submittedName>
</protein>
<feature type="transmembrane region" description="Helical" evidence="8">
    <location>
        <begin position="365"/>
        <end position="385"/>
    </location>
</feature>
<dbReference type="Proteomes" id="UP000245590">
    <property type="component" value="Unassembled WGS sequence"/>
</dbReference>
<evidence type="ECO:0000256" key="8">
    <source>
        <dbReference type="SAM" id="Phobius"/>
    </source>
</evidence>
<dbReference type="AlphaFoldDB" id="A0A2U2RI19"/>
<proteinExistence type="inferred from homology"/>
<evidence type="ECO:0000313" key="10">
    <source>
        <dbReference type="Proteomes" id="UP000245590"/>
    </source>
</evidence>
<feature type="transmembrane region" description="Helical" evidence="8">
    <location>
        <begin position="36"/>
        <end position="57"/>
    </location>
</feature>
<keyword evidence="3" id="KW-1003">Cell membrane</keyword>
<name>A0A2U2RI19_9MICO</name>
<feature type="transmembrane region" description="Helical" evidence="8">
    <location>
        <begin position="147"/>
        <end position="170"/>
    </location>
</feature>
<feature type="transmembrane region" description="Helical" evidence="8">
    <location>
        <begin position="94"/>
        <end position="113"/>
    </location>
</feature>
<accession>A0A2U2RI19</accession>
<evidence type="ECO:0000256" key="6">
    <source>
        <dbReference type="ARBA" id="ARBA00023136"/>
    </source>
</evidence>
<evidence type="ECO:0000313" key="9">
    <source>
        <dbReference type="EMBL" id="PWH05415.1"/>
    </source>
</evidence>
<comment type="similarity">
    <text evidence="2">Belongs to the UPF0324 family.</text>
</comment>
<comment type="subcellular location">
    <subcellularLocation>
        <location evidence="1">Cell membrane</location>
        <topology evidence="1">Multi-pass membrane protein</topology>
    </subcellularLocation>
</comment>
<dbReference type="RefSeq" id="WP_109276379.1">
    <property type="nucleotide sequence ID" value="NZ_QFKX01000005.1"/>
</dbReference>
<dbReference type="InterPro" id="IPR018383">
    <property type="entry name" value="UPF0324_pro"/>
</dbReference>
<keyword evidence="5 8" id="KW-1133">Transmembrane helix</keyword>
<keyword evidence="10" id="KW-1185">Reference proteome</keyword>
<feature type="region of interest" description="Disordered" evidence="7">
    <location>
        <begin position="1"/>
        <end position="28"/>
    </location>
</feature>
<evidence type="ECO:0000256" key="1">
    <source>
        <dbReference type="ARBA" id="ARBA00004651"/>
    </source>
</evidence>
<feature type="transmembrane region" description="Helical" evidence="8">
    <location>
        <begin position="335"/>
        <end position="353"/>
    </location>
</feature>
<comment type="caution">
    <text evidence="9">The sequence shown here is derived from an EMBL/GenBank/DDBJ whole genome shotgun (WGS) entry which is preliminary data.</text>
</comment>
<keyword evidence="6 8" id="KW-0472">Membrane</keyword>
<sequence length="386" mass="38556">MPQATPPPGLRTSAPAATPSSAPSSAPRGRFRAGRALPGLLLAFAVAALAFGLAQLVPIASPALTAIVLGALGANLGLLPDVARPGLDVAAKPVLRIGIVLLGLQLAIGDVVALGPLTIVLIIAVVTIGMLSGVLIGRALKIPAQQALLISCGFSICGAAAVAAAGGAITARRRDGESQQEADERLETRIAMAVALVVVFGSLMIPLLPLAARLMGLDASTTGTWAGASIHEVAQVVAAGELVGGGALGIAVLVKLGRVLMLAPVIAVLTGLERRAARVDATTAIGDAGGSTSDQPRSVRRQPLVPYFVLAFVVMVCIRSTGVVPDALVDVSKPVQSLFLAAAMFALGTGVRVRLLRQVGGRPAVLAALVTAIVAAVGLAGALVAA</sequence>
<keyword evidence="4 8" id="KW-0812">Transmembrane</keyword>
<reference evidence="9 10" key="1">
    <citation type="submission" date="2018-05" db="EMBL/GenBank/DDBJ databases">
        <title>Brachybacterium sp. M1HQ-2T, whole genome shotgun sequence.</title>
        <authorList>
            <person name="Tuo L."/>
        </authorList>
    </citation>
    <scope>NUCLEOTIDE SEQUENCE [LARGE SCALE GENOMIC DNA]</scope>
    <source>
        <strain evidence="9 10">M1HQ-2</strain>
    </source>
</reference>
<evidence type="ECO:0000256" key="4">
    <source>
        <dbReference type="ARBA" id="ARBA00022692"/>
    </source>
</evidence>
<dbReference type="EMBL" id="QFKX01000005">
    <property type="protein sequence ID" value="PWH05415.1"/>
    <property type="molecule type" value="Genomic_DNA"/>
</dbReference>
<feature type="transmembrane region" description="Helical" evidence="8">
    <location>
        <begin position="190"/>
        <end position="212"/>
    </location>
</feature>
<dbReference type="OrthoDB" id="9766798at2"/>
<dbReference type="GO" id="GO:0005886">
    <property type="term" value="C:plasma membrane"/>
    <property type="evidence" value="ECO:0007669"/>
    <property type="project" value="UniProtKB-SubCell"/>
</dbReference>
<feature type="transmembrane region" description="Helical" evidence="8">
    <location>
        <begin position="304"/>
        <end position="323"/>
    </location>
</feature>